<comment type="similarity">
    <text evidence="1">Belongs to the PHAF1 family.</text>
</comment>
<sequence length="420" mass="44453">MATTSARPLAVPTKPSQLLHPSSAGSPHLPPPTPSYHSASSLGSHDTMDTLELTPGVGLGPFSLGDSLWHVLDLLRSRKTEAPKVDVSWDPDNSPTTSVTVHAGPLALLFPSPAQRLAHIVVTDLADVTLTYEGTVLSSPTCAFTRAGVAYALGPTFSDGTQRLAYPGLVLEAAGGDRDDRVTSVSIMARDGEEPVGEDGLRRCSIKPGHGATLTFAHDVNIMLGETTAQDVLLDLGPPLRKYWREDDRLDRVWGPPRRVPPGHDATSPSACFWNYLQYGLDLLVVDGIVTKLVAYSNIPGTPMFQQYARCPWEVETGDNPLDLTAPLSSFRIELGSAPLAANGESPAPKQKKKKGGETADTDPPAPDSDAMVLDRSVEGGLEGVVGLSRSQLVGFDGLVLEVDEGSGGIASVQIFRAGV</sequence>
<evidence type="ECO:0000256" key="2">
    <source>
        <dbReference type="SAM" id="MobiDB-lite"/>
    </source>
</evidence>
<dbReference type="InterPro" id="IPR039156">
    <property type="entry name" value="PHAF1/BROMI"/>
</dbReference>
<dbReference type="KEGG" id="ccac:CcaHIS019_0701110"/>
<accession>A0AA48L9R6</accession>
<evidence type="ECO:0000313" key="3">
    <source>
        <dbReference type="EMBL" id="BEI94539.1"/>
    </source>
</evidence>
<dbReference type="GO" id="GO:0043001">
    <property type="term" value="P:Golgi to plasma membrane protein transport"/>
    <property type="evidence" value="ECO:0007669"/>
    <property type="project" value="TreeGrafter"/>
</dbReference>
<protein>
    <submittedName>
        <fullName evidence="3">Uncharacterized protein</fullName>
    </submittedName>
</protein>
<feature type="compositionally biased region" description="Polar residues" evidence="2">
    <location>
        <begin position="35"/>
        <end position="44"/>
    </location>
</feature>
<reference evidence="3" key="1">
    <citation type="journal article" date="2023" name="BMC Genomics">
        <title>Chromosome-level genome assemblies of Cutaneotrichosporon spp. (Trichosporonales, Basidiomycota) reveal imbalanced evolution between nucleotide sequences and chromosome synteny.</title>
        <authorList>
            <person name="Kobayashi Y."/>
            <person name="Kayamori A."/>
            <person name="Aoki K."/>
            <person name="Shiwa Y."/>
            <person name="Matsutani M."/>
            <person name="Fujita N."/>
            <person name="Sugita T."/>
            <person name="Iwasaki W."/>
            <person name="Tanaka N."/>
            <person name="Takashima M."/>
        </authorList>
    </citation>
    <scope>NUCLEOTIDE SEQUENCE</scope>
    <source>
        <strain evidence="3">HIS019</strain>
    </source>
</reference>
<dbReference type="GO" id="GO:0005802">
    <property type="term" value="C:trans-Golgi network"/>
    <property type="evidence" value="ECO:0007669"/>
    <property type="project" value="TreeGrafter"/>
</dbReference>
<feature type="compositionally biased region" description="Polar residues" evidence="2">
    <location>
        <begin position="14"/>
        <end position="25"/>
    </location>
</feature>
<dbReference type="AlphaFoldDB" id="A0AA48L9R6"/>
<keyword evidence="4" id="KW-1185">Reference proteome</keyword>
<dbReference type="PANTHER" id="PTHR13465:SF2">
    <property type="entry name" value="PHAGOSOME ASSEMBLY FACTOR 1"/>
    <property type="match status" value="1"/>
</dbReference>
<feature type="region of interest" description="Disordered" evidence="2">
    <location>
        <begin position="340"/>
        <end position="371"/>
    </location>
</feature>
<dbReference type="RefSeq" id="XP_060459804.1">
    <property type="nucleotide sequence ID" value="XM_060603518.1"/>
</dbReference>
<proteinExistence type="inferred from homology"/>
<gene>
    <name evidence="3" type="ORF">CcaverHIS019_0701110</name>
</gene>
<name>A0AA48L9R6_9TREE</name>
<organism evidence="3 4">
    <name type="scientific">Cutaneotrichosporon cavernicola</name>
    <dbReference type="NCBI Taxonomy" id="279322"/>
    <lineage>
        <taxon>Eukaryota</taxon>
        <taxon>Fungi</taxon>
        <taxon>Dikarya</taxon>
        <taxon>Basidiomycota</taxon>
        <taxon>Agaricomycotina</taxon>
        <taxon>Tremellomycetes</taxon>
        <taxon>Trichosporonales</taxon>
        <taxon>Trichosporonaceae</taxon>
        <taxon>Cutaneotrichosporon</taxon>
    </lineage>
</organism>
<dbReference type="InterPro" id="IPR005373">
    <property type="entry name" value="PHAF1"/>
</dbReference>
<dbReference type="Proteomes" id="UP001233271">
    <property type="component" value="Chromosome 7a"/>
</dbReference>
<dbReference type="EMBL" id="AP028218">
    <property type="protein sequence ID" value="BEI94539.1"/>
    <property type="molecule type" value="Genomic_DNA"/>
</dbReference>
<feature type="region of interest" description="Disordered" evidence="2">
    <location>
        <begin position="1"/>
        <end position="49"/>
    </location>
</feature>
<dbReference type="PANTHER" id="PTHR13465">
    <property type="entry name" value="UPF0183 PROTEIN"/>
    <property type="match status" value="1"/>
</dbReference>
<evidence type="ECO:0000313" key="4">
    <source>
        <dbReference type="Proteomes" id="UP001233271"/>
    </source>
</evidence>
<dbReference type="Pfam" id="PF03676">
    <property type="entry name" value="PHAF1"/>
    <property type="match status" value="2"/>
</dbReference>
<dbReference type="GeneID" id="85498409"/>
<evidence type="ECO:0000256" key="1">
    <source>
        <dbReference type="ARBA" id="ARBA00024339"/>
    </source>
</evidence>